<proteinExistence type="predicted"/>
<dbReference type="EMBL" id="CM047584">
    <property type="protein sequence ID" value="KAI9911470.1"/>
    <property type="molecule type" value="Genomic_DNA"/>
</dbReference>
<evidence type="ECO:0000313" key="2">
    <source>
        <dbReference type="Proteomes" id="UP001163321"/>
    </source>
</evidence>
<protein>
    <submittedName>
        <fullName evidence="1">Uncharacterized protein</fullName>
    </submittedName>
</protein>
<dbReference type="Proteomes" id="UP001163321">
    <property type="component" value="Chromosome 5"/>
</dbReference>
<reference evidence="1 2" key="1">
    <citation type="journal article" date="2022" name="bioRxiv">
        <title>The genome of the oomycete Peronosclerospora sorghi, a cosmopolitan pathogen of maize and sorghum, is inflated with dispersed pseudogenes.</title>
        <authorList>
            <person name="Fletcher K."/>
            <person name="Martin F."/>
            <person name="Isakeit T."/>
            <person name="Cavanaugh K."/>
            <person name="Magill C."/>
            <person name="Michelmore R."/>
        </authorList>
    </citation>
    <scope>NUCLEOTIDE SEQUENCE [LARGE SCALE GENOMIC DNA]</scope>
    <source>
        <strain evidence="1">P6</strain>
    </source>
</reference>
<comment type="caution">
    <text evidence="1">The sequence shown here is derived from an EMBL/GenBank/DDBJ whole genome shotgun (WGS) entry which is preliminary data.</text>
</comment>
<gene>
    <name evidence="1" type="ORF">PsorP6_008931</name>
</gene>
<organism evidence="1 2">
    <name type="scientific">Peronosclerospora sorghi</name>
    <dbReference type="NCBI Taxonomy" id="230839"/>
    <lineage>
        <taxon>Eukaryota</taxon>
        <taxon>Sar</taxon>
        <taxon>Stramenopiles</taxon>
        <taxon>Oomycota</taxon>
        <taxon>Peronosporomycetes</taxon>
        <taxon>Peronosporales</taxon>
        <taxon>Peronosporaceae</taxon>
        <taxon>Peronosclerospora</taxon>
    </lineage>
</organism>
<sequence length="700" mass="80189">MISVFESKACRVWTGTLGTPLDAIENAEEDEIETIPFHVQLWLKVHSETVSIDIQDSAQKGLYLLKSPDTRTHLEQNSTILLPLDAFSCFSMYSPSPFVSTVLLVVDVNDKEQQGYFFSQLQRLKVQSKLAETMQVSNDHDIHAFHNTEAAEDFLVTLHTAFPNVKLTNSARECLAKRDSRRRTAGSGRGEMIKRRKTLSAEAFYGSNTVKPPGSGLSDKRMSDVWRSFYEKLQFRVSHSMMCQLEGTAPIFLSFPRQQEAFEFADQVEAFRHQAMTTHNMLPKSEDVHSDDTPRVFAYESAGDGKRRFLVASLAEFWKYYTKSRADQRHVYEIIREGVPCRLYLDLEFDRAINPHVDGDALVSTLLSLLQLQFYLSIVLQMVLNYLQCFQHRYGIHVRYQDIHQLDSSTPTKFSRHVIFHLPNGDLFASNLHAGTFVRKLINDLVVVNNDKETPDQLYTPFLLNKESQNDSVDKKQIFIDTGVYTRNRMFRVLGSSKFRKQAVLRSLRASSAPSGELEKATFLDSLVCPYPSLEVVEHHQQIRPFRLLEGEPTIGCNQQLTATSTRRLTRSIFESRRSIFPSLDAFIRSQATKGGVQGEIRAIQMFPSSNSDESASLSGEGTQRKQSVEAKKWNSPYPWMIIYHMTRNRWCGNIGRPHKSNNVMFAVDIAQRTFYQKCHDPVCHATNYRYGYLFLLRSL</sequence>
<keyword evidence="2" id="KW-1185">Reference proteome</keyword>
<accession>A0ACC0VY25</accession>
<evidence type="ECO:0000313" key="1">
    <source>
        <dbReference type="EMBL" id="KAI9911470.1"/>
    </source>
</evidence>
<name>A0ACC0VY25_9STRA</name>